<dbReference type="Pfam" id="PF00122">
    <property type="entry name" value="E1-E2_ATPase"/>
    <property type="match status" value="1"/>
</dbReference>
<keyword evidence="20" id="KW-1185">Reference proteome</keyword>
<feature type="transmembrane region" description="Helical" evidence="15">
    <location>
        <begin position="818"/>
        <end position="839"/>
    </location>
</feature>
<dbReference type="Proteomes" id="UP000825483">
    <property type="component" value="Unassembled WGS sequence"/>
</dbReference>
<dbReference type="InterPro" id="IPR023298">
    <property type="entry name" value="ATPase_P-typ_TM_dom_sf"/>
</dbReference>
<evidence type="ECO:0000256" key="8">
    <source>
        <dbReference type="ARBA" id="ARBA00022837"/>
    </source>
</evidence>
<evidence type="ECO:0000313" key="20">
    <source>
        <dbReference type="Proteomes" id="UP000825483"/>
    </source>
</evidence>
<feature type="domain" description="Cation-transporting P-type ATPase N-terminal" evidence="18">
    <location>
        <begin position="22"/>
        <end position="57"/>
    </location>
</feature>
<keyword evidence="8" id="KW-0106">Calcium</keyword>
<dbReference type="Gene3D" id="2.70.150.10">
    <property type="entry name" value="Calcium-transporting ATPase, cytoplasmic transduction domain A"/>
    <property type="match status" value="1"/>
</dbReference>
<dbReference type="InterPro" id="IPR006068">
    <property type="entry name" value="ATPase_P-typ_cation-transptr_C"/>
</dbReference>
<dbReference type="InterPro" id="IPR059000">
    <property type="entry name" value="ATPase_P-type_domA"/>
</dbReference>
<dbReference type="EC" id="7.2.2.10" evidence="2"/>
<evidence type="ECO:0000256" key="6">
    <source>
        <dbReference type="ARBA" id="ARBA00022723"/>
    </source>
</evidence>
<feature type="domain" description="P-type ATPase A" evidence="16">
    <location>
        <begin position="133"/>
        <end position="229"/>
    </location>
</feature>
<sequence length="938" mass="103923">MQNKRRSFLHQCLFDDSEQVAKGQGKNIIPPPERESKWKQYKEKFKDPLIIVLEVVFCFAVIVAIYEATVGGKGMEAFLDLIGIPVAILLATTVGFFFEMKAGKEFDILITEKDKRPVKVYRRYKSDGKETIKLREVKRQNVCLGDYIYLESGDEVPADGELCESNSLLVDESNFTGEQFARKSAYEQDFDAEATFPTNKVLRGSTVIDGNGIFRVTAIGMDTVEGKGAAKTQEGSDVDTPLNKQLKSLGSVISKASFAIAILIVAGRLLYYFFFDGNAANNHDIVDIIEFTLNSIMLAVTLIVVAVPEGLPMSVTISLALSMRKMLKENNLVRKLHACETMGAATVICTDKTGTLTQNKMTVTNRDFYGDDAEKRIELNIALNSTAEISLDDNGKEKALGNPTEGALLFWLRDKGIDYDKVRHEYSADNVQPFSTERKYMESEFTAKTPDPDGTAPLHMRFIKGAPEVVLAMSEDIGNGTTKDHIETMLKEYQQRAMRTLAFASQREVDGKWTPLTFDGIVGIADPVRKDVKAAISDCTRRAGVRVIIVTGDNLTTANEIGRQVGLLADDEKPQTITGQEFEAMDDAEASRLVSNPDFKIISRARPDDKARLVTLLQKQDEVVAVTGDGTNDAPALSKAQVGLSMGAGTARAKEASDITIIDNSFSSIVRAIIWGRSLYLNIQRFILFQMTINICACLIVLVGAFTGTDSPLTVTQMLWVNLIMDTFAAGALSSLPADEEVLDKKPRNPNAFIIDRKMLSRIVGVGLVFFVILFGLWQLLWHHDVTPSEGFVSLFSADALKSAVGQYLDFSKAKPHISAYEMGIFFSFFVFMQFWNLFNAKYFRTGRSLLQDLVDIFRNRQAVAKSYSKGFVGVMLIISIGQIVLVNLDGVMFNVAPLTASDWVYIIIATSPIAFVPDIIRTIQNIISRPKRKETSK</sequence>
<evidence type="ECO:0000256" key="14">
    <source>
        <dbReference type="ARBA" id="ARBA00023136"/>
    </source>
</evidence>
<evidence type="ECO:0000256" key="1">
    <source>
        <dbReference type="ARBA" id="ARBA00004127"/>
    </source>
</evidence>
<dbReference type="Gene3D" id="3.40.50.1000">
    <property type="entry name" value="HAD superfamily/HAD-like"/>
    <property type="match status" value="1"/>
</dbReference>
<keyword evidence="5 15" id="KW-0812">Transmembrane</keyword>
<dbReference type="Gene3D" id="1.20.1110.10">
    <property type="entry name" value="Calcium-transporting ATPase, transmembrane domain"/>
    <property type="match status" value="2"/>
</dbReference>
<dbReference type="SFLD" id="SFLDG00002">
    <property type="entry name" value="C1.7:_P-type_atpase_like"/>
    <property type="match status" value="1"/>
</dbReference>
<dbReference type="InterPro" id="IPR006408">
    <property type="entry name" value="P-type_ATPase_IIB"/>
</dbReference>
<comment type="subcellular location">
    <subcellularLocation>
        <location evidence="1">Endomembrane system</location>
        <topology evidence="1">Multi-pass membrane protein</topology>
    </subcellularLocation>
</comment>
<dbReference type="InterPro" id="IPR023214">
    <property type="entry name" value="HAD_sf"/>
</dbReference>
<evidence type="ECO:0000259" key="16">
    <source>
        <dbReference type="Pfam" id="PF00122"/>
    </source>
</evidence>
<dbReference type="InterPro" id="IPR001757">
    <property type="entry name" value="P_typ_ATPase"/>
</dbReference>
<dbReference type="GeneID" id="72468754"/>
<dbReference type="PANTHER" id="PTHR24093:SF369">
    <property type="entry name" value="CALCIUM-TRANSPORTING ATPASE"/>
    <property type="match status" value="1"/>
</dbReference>
<dbReference type="EMBL" id="BPUB01000001">
    <property type="protein sequence ID" value="GJG57850.1"/>
    <property type="molecule type" value="Genomic_DNA"/>
</dbReference>
<keyword evidence="14 15" id="KW-0472">Membrane</keyword>
<evidence type="ECO:0000256" key="4">
    <source>
        <dbReference type="ARBA" id="ARBA00022568"/>
    </source>
</evidence>
<gene>
    <name evidence="19" type="ORF">PRLR5076_07010</name>
</gene>
<dbReference type="SFLD" id="SFLDS00003">
    <property type="entry name" value="Haloacid_Dehalogenase"/>
    <property type="match status" value="1"/>
</dbReference>
<dbReference type="AlphaFoldDB" id="A0A9R1C892"/>
<dbReference type="RefSeq" id="WP_223930066.1">
    <property type="nucleotide sequence ID" value="NZ_BPTU01000004.1"/>
</dbReference>
<keyword evidence="11" id="KW-1278">Translocase</keyword>
<dbReference type="InterPro" id="IPR018303">
    <property type="entry name" value="ATPase_P-typ_P_site"/>
</dbReference>
<dbReference type="PRINTS" id="PR00120">
    <property type="entry name" value="HATPASE"/>
</dbReference>
<dbReference type="SUPFAM" id="SSF81665">
    <property type="entry name" value="Calcium ATPase, transmembrane domain M"/>
    <property type="match status" value="1"/>
</dbReference>
<keyword evidence="10" id="KW-0460">Magnesium</keyword>
<feature type="transmembrane region" description="Helical" evidence="15">
    <location>
        <begin position="718"/>
        <end position="738"/>
    </location>
</feature>
<feature type="transmembrane region" description="Helical" evidence="15">
    <location>
        <begin position="871"/>
        <end position="889"/>
    </location>
</feature>
<evidence type="ECO:0000256" key="3">
    <source>
        <dbReference type="ARBA" id="ARBA00022448"/>
    </source>
</evidence>
<dbReference type="GO" id="GO:0046872">
    <property type="term" value="F:metal ion binding"/>
    <property type="evidence" value="ECO:0007669"/>
    <property type="project" value="UniProtKB-KW"/>
</dbReference>
<proteinExistence type="predicted"/>
<dbReference type="GO" id="GO:0005886">
    <property type="term" value="C:plasma membrane"/>
    <property type="evidence" value="ECO:0007669"/>
    <property type="project" value="TreeGrafter"/>
</dbReference>
<evidence type="ECO:0000256" key="9">
    <source>
        <dbReference type="ARBA" id="ARBA00022840"/>
    </source>
</evidence>
<dbReference type="PANTHER" id="PTHR24093">
    <property type="entry name" value="CATION TRANSPORTING ATPASE"/>
    <property type="match status" value="1"/>
</dbReference>
<feature type="transmembrane region" description="Helical" evidence="15">
    <location>
        <begin position="686"/>
        <end position="706"/>
    </location>
</feature>
<organism evidence="19 20">
    <name type="scientific">Prevotella lacticifex</name>
    <dbReference type="NCBI Taxonomy" id="2854755"/>
    <lineage>
        <taxon>Bacteria</taxon>
        <taxon>Pseudomonadati</taxon>
        <taxon>Bacteroidota</taxon>
        <taxon>Bacteroidia</taxon>
        <taxon>Bacteroidales</taxon>
        <taxon>Prevotellaceae</taxon>
        <taxon>Prevotella</taxon>
    </lineage>
</organism>
<dbReference type="Gene3D" id="3.40.1110.10">
    <property type="entry name" value="Calcium-transporting ATPase, cytoplasmic domain N"/>
    <property type="match status" value="1"/>
</dbReference>
<reference evidence="19" key="1">
    <citation type="journal article" date="2022" name="Int. J. Syst. Evol. Microbiol.">
        <title>Prevotella lacticifex sp. nov., isolated from the rumen of cows.</title>
        <authorList>
            <person name="Shinkai T."/>
            <person name="Ikeyama N."/>
            <person name="Kumagai M."/>
            <person name="Ohmori H."/>
            <person name="Sakamoto M."/>
            <person name="Ohkuma M."/>
            <person name="Mitsumori M."/>
        </authorList>
    </citation>
    <scope>NUCLEOTIDE SEQUENCE</scope>
    <source>
        <strain evidence="19">R5076</strain>
    </source>
</reference>
<dbReference type="GO" id="GO:0016887">
    <property type="term" value="F:ATP hydrolysis activity"/>
    <property type="evidence" value="ECO:0007669"/>
    <property type="project" value="InterPro"/>
</dbReference>
<keyword evidence="9" id="KW-0067">ATP-binding</keyword>
<keyword evidence="7" id="KW-0547">Nucleotide-binding</keyword>
<evidence type="ECO:0000256" key="7">
    <source>
        <dbReference type="ARBA" id="ARBA00022741"/>
    </source>
</evidence>
<dbReference type="Pfam" id="PF00690">
    <property type="entry name" value="Cation_ATPase_N"/>
    <property type="match status" value="1"/>
</dbReference>
<accession>A0A9R1C892</accession>
<evidence type="ECO:0000256" key="15">
    <source>
        <dbReference type="SAM" id="Phobius"/>
    </source>
</evidence>
<evidence type="ECO:0000256" key="2">
    <source>
        <dbReference type="ARBA" id="ARBA00012790"/>
    </source>
</evidence>
<evidence type="ECO:0000256" key="11">
    <source>
        <dbReference type="ARBA" id="ARBA00022967"/>
    </source>
</evidence>
<keyword evidence="6" id="KW-0479">Metal-binding</keyword>
<dbReference type="PRINTS" id="PR00119">
    <property type="entry name" value="CATATPASE"/>
</dbReference>
<dbReference type="Pfam" id="PF13246">
    <property type="entry name" value="Cation_ATPase"/>
    <property type="match status" value="1"/>
</dbReference>
<keyword evidence="13" id="KW-0406">Ion transport</keyword>
<feature type="transmembrane region" description="Helical" evidence="15">
    <location>
        <begin position="295"/>
        <end position="321"/>
    </location>
</feature>
<feature type="transmembrane region" description="Helical" evidence="15">
    <location>
        <begin position="904"/>
        <end position="924"/>
    </location>
</feature>
<dbReference type="SUPFAM" id="SSF56784">
    <property type="entry name" value="HAD-like"/>
    <property type="match status" value="1"/>
</dbReference>
<protein>
    <recommendedName>
        <fullName evidence="2">P-type Ca(2+) transporter</fullName>
        <ecNumber evidence="2">7.2.2.10</ecNumber>
    </recommendedName>
</protein>
<feature type="transmembrane region" description="Helical" evidence="15">
    <location>
        <begin position="78"/>
        <end position="98"/>
    </location>
</feature>
<dbReference type="GO" id="GO:0012505">
    <property type="term" value="C:endomembrane system"/>
    <property type="evidence" value="ECO:0007669"/>
    <property type="project" value="UniProtKB-SubCell"/>
</dbReference>
<feature type="transmembrane region" description="Helical" evidence="15">
    <location>
        <begin position="49"/>
        <end position="66"/>
    </location>
</feature>
<feature type="transmembrane region" description="Helical" evidence="15">
    <location>
        <begin position="759"/>
        <end position="781"/>
    </location>
</feature>
<evidence type="ECO:0000256" key="12">
    <source>
        <dbReference type="ARBA" id="ARBA00022989"/>
    </source>
</evidence>
<evidence type="ECO:0000256" key="10">
    <source>
        <dbReference type="ARBA" id="ARBA00022842"/>
    </source>
</evidence>
<dbReference type="InterPro" id="IPR008250">
    <property type="entry name" value="ATPase_P-typ_transduc_dom_A_sf"/>
</dbReference>
<dbReference type="InterPro" id="IPR004014">
    <property type="entry name" value="ATPase_P-typ_cation-transptr_N"/>
</dbReference>
<feature type="transmembrane region" description="Helical" evidence="15">
    <location>
        <begin position="252"/>
        <end position="275"/>
    </location>
</feature>
<feature type="domain" description="Cation-transporting P-type ATPase C-terminal" evidence="17">
    <location>
        <begin position="711"/>
        <end position="921"/>
    </location>
</feature>
<comment type="caution">
    <text evidence="19">The sequence shown here is derived from an EMBL/GenBank/DDBJ whole genome shotgun (WGS) entry which is preliminary data.</text>
</comment>
<dbReference type="Pfam" id="PF08282">
    <property type="entry name" value="Hydrolase_3"/>
    <property type="match status" value="1"/>
</dbReference>
<evidence type="ECO:0000256" key="5">
    <source>
        <dbReference type="ARBA" id="ARBA00022692"/>
    </source>
</evidence>
<dbReference type="InterPro" id="IPR023299">
    <property type="entry name" value="ATPase_P-typ_cyto_dom_N"/>
</dbReference>
<dbReference type="GO" id="GO:0005388">
    <property type="term" value="F:P-type calcium transporter activity"/>
    <property type="evidence" value="ECO:0007669"/>
    <property type="project" value="UniProtKB-EC"/>
</dbReference>
<dbReference type="SFLD" id="SFLDF00027">
    <property type="entry name" value="p-type_atpase"/>
    <property type="match status" value="1"/>
</dbReference>
<dbReference type="PROSITE" id="PS00154">
    <property type="entry name" value="ATPASE_E1_E2"/>
    <property type="match status" value="1"/>
</dbReference>
<dbReference type="InterPro" id="IPR036412">
    <property type="entry name" value="HAD-like_sf"/>
</dbReference>
<dbReference type="NCBIfam" id="TIGR01517">
    <property type="entry name" value="ATPase-IIB_Ca"/>
    <property type="match status" value="1"/>
</dbReference>
<name>A0A9R1C892_9BACT</name>
<evidence type="ECO:0000259" key="18">
    <source>
        <dbReference type="Pfam" id="PF00690"/>
    </source>
</evidence>
<keyword evidence="12 15" id="KW-1133">Transmembrane helix</keyword>
<dbReference type="InterPro" id="IPR044492">
    <property type="entry name" value="P_typ_ATPase_HD_dom"/>
</dbReference>
<dbReference type="Pfam" id="PF00689">
    <property type="entry name" value="Cation_ATPase_C"/>
    <property type="match status" value="1"/>
</dbReference>
<evidence type="ECO:0000313" key="19">
    <source>
        <dbReference type="EMBL" id="GJG57850.1"/>
    </source>
</evidence>
<dbReference type="NCBIfam" id="TIGR01494">
    <property type="entry name" value="ATPase_P-type"/>
    <property type="match status" value="2"/>
</dbReference>
<keyword evidence="4" id="KW-0109">Calcium transport</keyword>
<dbReference type="SUPFAM" id="SSF81653">
    <property type="entry name" value="Calcium ATPase, transduction domain A"/>
    <property type="match status" value="1"/>
</dbReference>
<evidence type="ECO:0000256" key="13">
    <source>
        <dbReference type="ARBA" id="ARBA00023065"/>
    </source>
</evidence>
<keyword evidence="3" id="KW-0813">Transport</keyword>
<evidence type="ECO:0000259" key="17">
    <source>
        <dbReference type="Pfam" id="PF00689"/>
    </source>
</evidence>
<dbReference type="GO" id="GO:0005524">
    <property type="term" value="F:ATP binding"/>
    <property type="evidence" value="ECO:0007669"/>
    <property type="project" value="UniProtKB-KW"/>
</dbReference>
<dbReference type="SUPFAM" id="SSF81660">
    <property type="entry name" value="Metal cation-transporting ATPase, ATP-binding domain N"/>
    <property type="match status" value="1"/>
</dbReference>